<comment type="caution">
    <text evidence="1">The sequence shown here is derived from an EMBL/GenBank/DDBJ whole genome shotgun (WGS) entry which is preliminary data.</text>
</comment>
<sequence length="92" mass="9994">MSCGWILTPTSLTLWPPTFKCLPSPHLFTRAHISVGLSNMPSTLKDMGGNCNTLRPASTNFNPSLSTLLPTPLSTSGLVVKISTFEFNNDNR</sequence>
<protein>
    <submittedName>
        <fullName evidence="1">Uncharacterized protein</fullName>
    </submittedName>
</protein>
<organism evidence="1 2">
    <name type="scientific">Caerostris extrusa</name>
    <name type="common">Bark spider</name>
    <name type="synonym">Caerostris bankana</name>
    <dbReference type="NCBI Taxonomy" id="172846"/>
    <lineage>
        <taxon>Eukaryota</taxon>
        <taxon>Metazoa</taxon>
        <taxon>Ecdysozoa</taxon>
        <taxon>Arthropoda</taxon>
        <taxon>Chelicerata</taxon>
        <taxon>Arachnida</taxon>
        <taxon>Araneae</taxon>
        <taxon>Araneomorphae</taxon>
        <taxon>Entelegynae</taxon>
        <taxon>Araneoidea</taxon>
        <taxon>Araneidae</taxon>
        <taxon>Caerostris</taxon>
    </lineage>
</organism>
<dbReference type="Proteomes" id="UP001054945">
    <property type="component" value="Unassembled WGS sequence"/>
</dbReference>
<keyword evidence="2" id="KW-1185">Reference proteome</keyword>
<gene>
    <name evidence="1" type="ORF">CEXT_790991</name>
</gene>
<accession>A0AAV4V1Y5</accession>
<dbReference type="AlphaFoldDB" id="A0AAV4V1Y5"/>
<dbReference type="EMBL" id="BPLR01013843">
    <property type="protein sequence ID" value="GIY64202.1"/>
    <property type="molecule type" value="Genomic_DNA"/>
</dbReference>
<proteinExistence type="predicted"/>
<name>A0AAV4V1Y5_CAEEX</name>
<evidence type="ECO:0000313" key="2">
    <source>
        <dbReference type="Proteomes" id="UP001054945"/>
    </source>
</evidence>
<reference evidence="1 2" key="1">
    <citation type="submission" date="2021-06" db="EMBL/GenBank/DDBJ databases">
        <title>Caerostris extrusa draft genome.</title>
        <authorList>
            <person name="Kono N."/>
            <person name="Arakawa K."/>
        </authorList>
    </citation>
    <scope>NUCLEOTIDE SEQUENCE [LARGE SCALE GENOMIC DNA]</scope>
</reference>
<evidence type="ECO:0000313" key="1">
    <source>
        <dbReference type="EMBL" id="GIY64202.1"/>
    </source>
</evidence>